<organism evidence="4 5">
    <name type="scientific">Idiomarina seosinensis</name>
    <dbReference type="NCBI Taxonomy" id="281739"/>
    <lineage>
        <taxon>Bacteria</taxon>
        <taxon>Pseudomonadati</taxon>
        <taxon>Pseudomonadota</taxon>
        <taxon>Gammaproteobacteria</taxon>
        <taxon>Alteromonadales</taxon>
        <taxon>Idiomarinaceae</taxon>
        <taxon>Idiomarina</taxon>
    </lineage>
</organism>
<name>A0A432ZE00_9GAMM</name>
<feature type="compositionally biased region" description="Basic and acidic residues" evidence="3">
    <location>
        <begin position="18"/>
        <end position="29"/>
    </location>
</feature>
<evidence type="ECO:0000313" key="5">
    <source>
        <dbReference type="Proteomes" id="UP000287908"/>
    </source>
</evidence>
<evidence type="ECO:0008006" key="6">
    <source>
        <dbReference type="Google" id="ProtNLM"/>
    </source>
</evidence>
<dbReference type="EMBL" id="PIQF01000002">
    <property type="protein sequence ID" value="RUO76195.1"/>
    <property type="molecule type" value="Genomic_DNA"/>
</dbReference>
<dbReference type="RefSeq" id="WP_126784916.1">
    <property type="nucleotide sequence ID" value="NZ_PIQF01000002.1"/>
</dbReference>
<dbReference type="GO" id="GO:0005096">
    <property type="term" value="F:GTPase activator activity"/>
    <property type="evidence" value="ECO:0007669"/>
    <property type="project" value="UniProtKB-KW"/>
</dbReference>
<protein>
    <recommendedName>
        <fullName evidence="6">Der GTPase-activating protein YihI</fullName>
    </recommendedName>
</protein>
<dbReference type="OrthoDB" id="5677577at2"/>
<evidence type="ECO:0000256" key="2">
    <source>
        <dbReference type="ARBA" id="ARBA00022517"/>
    </source>
</evidence>
<feature type="region of interest" description="Disordered" evidence="3">
    <location>
        <begin position="1"/>
        <end position="83"/>
    </location>
</feature>
<evidence type="ECO:0000313" key="4">
    <source>
        <dbReference type="EMBL" id="RUO76195.1"/>
    </source>
</evidence>
<reference evidence="4 5" key="1">
    <citation type="journal article" date="2011" name="Front. Microbiol.">
        <title>Genomic signatures of strain selection and enhancement in Bacillus atrophaeus var. globigii, a historical biowarfare simulant.</title>
        <authorList>
            <person name="Gibbons H.S."/>
            <person name="Broomall S.M."/>
            <person name="McNew L.A."/>
            <person name="Daligault H."/>
            <person name="Chapman C."/>
            <person name="Bruce D."/>
            <person name="Karavis M."/>
            <person name="Krepps M."/>
            <person name="McGregor P.A."/>
            <person name="Hong C."/>
            <person name="Park K.H."/>
            <person name="Akmal A."/>
            <person name="Feldman A."/>
            <person name="Lin J.S."/>
            <person name="Chang W.E."/>
            <person name="Higgs B.W."/>
            <person name="Demirev P."/>
            <person name="Lindquist J."/>
            <person name="Liem A."/>
            <person name="Fochler E."/>
            <person name="Read T.D."/>
            <person name="Tapia R."/>
            <person name="Johnson S."/>
            <person name="Bishop-Lilly K.A."/>
            <person name="Detter C."/>
            <person name="Han C."/>
            <person name="Sozhamannan S."/>
            <person name="Rosenzweig C.N."/>
            <person name="Skowronski E.W."/>
        </authorList>
    </citation>
    <scope>NUCLEOTIDE SEQUENCE [LARGE SCALE GENOMIC DNA]</scope>
    <source>
        <strain evidence="4 5">CL-SP19</strain>
    </source>
</reference>
<sequence length="146" mass="16594">MTRQKKSRKPGPLAPGKKPRDEKTPDKAAKGKRKGKGHQPGQRHSGGKSHSEQQVSEKQDPRKGSRRKIPLVTPQGQNTPSEITPAEELKQLEQDVQLQALVERFEAGEELTVDEQRYLDKKSERYEQLAQQLGIDIEDDLDDEEY</sequence>
<keyword evidence="1" id="KW-0343">GTPase activation</keyword>
<keyword evidence="2" id="KW-0690">Ribosome biogenesis</keyword>
<dbReference type="Proteomes" id="UP000287908">
    <property type="component" value="Unassembled WGS sequence"/>
</dbReference>
<dbReference type="GO" id="GO:0042254">
    <property type="term" value="P:ribosome biogenesis"/>
    <property type="evidence" value="ECO:0007669"/>
    <property type="project" value="UniProtKB-KW"/>
</dbReference>
<gene>
    <name evidence="4" type="ORF">CWI81_08795</name>
</gene>
<feature type="compositionally biased region" description="Basic and acidic residues" evidence="3">
    <location>
        <begin position="49"/>
        <end position="63"/>
    </location>
</feature>
<evidence type="ECO:0000256" key="1">
    <source>
        <dbReference type="ARBA" id="ARBA00022468"/>
    </source>
</evidence>
<comment type="caution">
    <text evidence="4">The sequence shown here is derived from an EMBL/GenBank/DDBJ whole genome shotgun (WGS) entry which is preliminary data.</text>
</comment>
<evidence type="ECO:0000256" key="3">
    <source>
        <dbReference type="SAM" id="MobiDB-lite"/>
    </source>
</evidence>
<keyword evidence="5" id="KW-1185">Reference proteome</keyword>
<proteinExistence type="predicted"/>
<dbReference type="Pfam" id="PF04220">
    <property type="entry name" value="YihI"/>
    <property type="match status" value="1"/>
</dbReference>
<dbReference type="NCBIfam" id="NF003560">
    <property type="entry name" value="PRK05244.1-1"/>
    <property type="match status" value="1"/>
</dbReference>
<dbReference type="AlphaFoldDB" id="A0A432ZE00"/>
<accession>A0A432ZE00</accession>
<dbReference type="InterPro" id="IPR007336">
    <property type="entry name" value="YihI"/>
</dbReference>